<dbReference type="SUPFAM" id="SSF53067">
    <property type="entry name" value="Actin-like ATPase domain"/>
    <property type="match status" value="1"/>
</dbReference>
<evidence type="ECO:0000256" key="1">
    <source>
        <dbReference type="ARBA" id="ARBA00006198"/>
    </source>
</evidence>
<dbReference type="Pfam" id="PF01869">
    <property type="entry name" value="BcrAD_BadFG"/>
    <property type="match status" value="1"/>
</dbReference>
<evidence type="ECO:0000313" key="7">
    <source>
        <dbReference type="EMBL" id="CAI8047730.1"/>
    </source>
</evidence>
<gene>
    <name evidence="7" type="ORF">GBAR_LOCUS26409</name>
</gene>
<organism evidence="7 8">
    <name type="scientific">Geodia barretti</name>
    <name type="common">Barrett's horny sponge</name>
    <dbReference type="NCBI Taxonomy" id="519541"/>
    <lineage>
        <taxon>Eukaryota</taxon>
        <taxon>Metazoa</taxon>
        <taxon>Porifera</taxon>
        <taxon>Demospongiae</taxon>
        <taxon>Heteroscleromorpha</taxon>
        <taxon>Tetractinellida</taxon>
        <taxon>Astrophorina</taxon>
        <taxon>Geodiidae</taxon>
        <taxon>Geodia</taxon>
    </lineage>
</organism>
<dbReference type="GO" id="GO:0045127">
    <property type="term" value="F:N-acetylglucosamine kinase activity"/>
    <property type="evidence" value="ECO:0007669"/>
    <property type="project" value="UniProtKB-EC"/>
</dbReference>
<dbReference type="AlphaFoldDB" id="A0AA35TG75"/>
<evidence type="ECO:0000256" key="3">
    <source>
        <dbReference type="ARBA" id="ARBA00014974"/>
    </source>
</evidence>
<proteinExistence type="inferred from homology"/>
<comment type="caution">
    <text evidence="7">The sequence shown here is derived from an EMBL/GenBank/DDBJ whole genome shotgun (WGS) entry which is preliminary data.</text>
</comment>
<evidence type="ECO:0000256" key="5">
    <source>
        <dbReference type="SAM" id="MobiDB-lite"/>
    </source>
</evidence>
<feature type="domain" description="ATPase BadF/BadG/BcrA/BcrD type" evidence="6">
    <location>
        <begin position="43"/>
        <end position="222"/>
    </location>
</feature>
<feature type="region of interest" description="Disordered" evidence="5">
    <location>
        <begin position="1"/>
        <end position="20"/>
    </location>
</feature>
<keyword evidence="7" id="KW-0808">Transferase</keyword>
<dbReference type="PANTHER" id="PTHR12862:SF0">
    <property type="entry name" value="N-ACETYL-D-GLUCOSAMINE KINASE"/>
    <property type="match status" value="1"/>
</dbReference>
<dbReference type="Gene3D" id="3.30.420.40">
    <property type="match status" value="1"/>
</dbReference>
<dbReference type="InterPro" id="IPR002731">
    <property type="entry name" value="ATPase_BadF"/>
</dbReference>
<dbReference type="EMBL" id="CASHTH010003675">
    <property type="protein sequence ID" value="CAI8047730.1"/>
    <property type="molecule type" value="Genomic_DNA"/>
</dbReference>
<sequence length="285" mass="30591">MVKKAKTDAGIPQDKPLDSLGMALSGGEQAEAQRRIAEGMTSKHPNTASVHHVCTDTFGSIATAFPKGGMVLISGTGSNCQLLNPSGSAPRCGGWGHMLGDGGSGYWLSHRTIRTVYDAEDGLVTPAHDYAAVKNLVFEHFKLEKRYDILDHLYEKFEKSHIATLCKPLAELARKGDKLARQVFWDAGEILGAHVKALVPQAEEPFSKTPGGLRIVAVGSVLTHCWDLLREGFLSVVGEVVSDLSVVKLCVSSAVGGAILGAQKLNFTLPVNYSANTNLLEHFKK</sequence>
<comment type="similarity">
    <text evidence="1">Belongs to the eukaryotic-type N-acetylglucosamine kinase family.</text>
</comment>
<keyword evidence="7" id="KW-0418">Kinase</keyword>
<evidence type="ECO:0000256" key="4">
    <source>
        <dbReference type="ARBA" id="ARBA00031123"/>
    </source>
</evidence>
<dbReference type="InterPro" id="IPR043129">
    <property type="entry name" value="ATPase_NBD"/>
</dbReference>
<dbReference type="EC" id="2.7.1.59" evidence="2"/>
<protein>
    <recommendedName>
        <fullName evidence="3">N-acetyl-D-glucosamine kinase</fullName>
        <ecNumber evidence="2">2.7.1.59</ecNumber>
    </recommendedName>
    <alternativeName>
        <fullName evidence="4">GlcNAc kinase</fullName>
    </alternativeName>
</protein>
<reference evidence="7" key="1">
    <citation type="submission" date="2023-03" db="EMBL/GenBank/DDBJ databases">
        <authorList>
            <person name="Steffen K."/>
            <person name="Cardenas P."/>
        </authorList>
    </citation>
    <scope>NUCLEOTIDE SEQUENCE</scope>
</reference>
<name>A0AA35TG75_GEOBA</name>
<dbReference type="InterPro" id="IPR039758">
    <property type="entry name" value="NAGK-like"/>
</dbReference>
<dbReference type="Proteomes" id="UP001174909">
    <property type="component" value="Unassembled WGS sequence"/>
</dbReference>
<accession>A0AA35TG75</accession>
<evidence type="ECO:0000259" key="6">
    <source>
        <dbReference type="Pfam" id="PF01869"/>
    </source>
</evidence>
<evidence type="ECO:0000256" key="2">
    <source>
        <dbReference type="ARBA" id="ARBA00012122"/>
    </source>
</evidence>
<keyword evidence="8" id="KW-1185">Reference proteome</keyword>
<evidence type="ECO:0000313" key="8">
    <source>
        <dbReference type="Proteomes" id="UP001174909"/>
    </source>
</evidence>
<dbReference type="PANTHER" id="PTHR12862">
    <property type="entry name" value="BADF TYPE ATPASE DOMAIN-CONTAINING PROTEIN"/>
    <property type="match status" value="1"/>
</dbReference>